<accession>A0ACC5R4U9</accession>
<organism evidence="1 2">
    <name type="scientific">Taklimakanibacter albus</name>
    <dbReference type="NCBI Taxonomy" id="2800327"/>
    <lineage>
        <taxon>Bacteria</taxon>
        <taxon>Pseudomonadati</taxon>
        <taxon>Pseudomonadota</taxon>
        <taxon>Alphaproteobacteria</taxon>
        <taxon>Hyphomicrobiales</taxon>
        <taxon>Aestuariivirgaceae</taxon>
        <taxon>Taklimakanibacter</taxon>
    </lineage>
</organism>
<evidence type="ECO:0000313" key="1">
    <source>
        <dbReference type="EMBL" id="MBK1867691.1"/>
    </source>
</evidence>
<proteinExistence type="predicted"/>
<comment type="caution">
    <text evidence="1">The sequence shown here is derived from an EMBL/GenBank/DDBJ whole genome shotgun (WGS) entry which is preliminary data.</text>
</comment>
<keyword evidence="2" id="KW-1185">Reference proteome</keyword>
<evidence type="ECO:0000313" key="2">
    <source>
        <dbReference type="Proteomes" id="UP000616151"/>
    </source>
</evidence>
<name>A0ACC5R4U9_9HYPH</name>
<protein>
    <submittedName>
        <fullName evidence="1">Adenylate/guanylate cyclase domain-containing protein</fullName>
    </submittedName>
</protein>
<gene>
    <name evidence="1" type="ORF">JHL16_15135</name>
</gene>
<dbReference type="Proteomes" id="UP000616151">
    <property type="component" value="Unassembled WGS sequence"/>
</dbReference>
<dbReference type="EMBL" id="JAENHL010000007">
    <property type="protein sequence ID" value="MBK1867691.1"/>
    <property type="molecule type" value="Genomic_DNA"/>
</dbReference>
<sequence length="578" mass="63465">MSIQLTVRKKIMGIAIGLIVLMVLTAILSFVWALRVEHRIQELSNSFIPAYGHLARANIRSLERALALRRMVMVKMQTPVDTAKYEENRELFESKGDEVEKEAQAARDLINSLVEMRKSSADDAIALVRLDGRIGAAITYARQQLNQEIDRLFSALDTGDGKAISDSMTRVDALRDDLIAKLDGIRADMLSLVQADAAATVAQQRQAMIIAAAVTALAALLGLMFALLVSGGITRPVHRLLEGTRAVEAGNLDHTVTVSSRDEIGHLTTAFNRMIEQLRLKEHIRRTFGKYVDPRVVEDLIDHPVLATEGQHRVMTVMFCDVRGFTGIAKETTSEGLVKVMNRYFSVMSAPVRDHGGIIDKYIGDAIMAYWGPPFTEKADQARLASLAALDMQAHIAPLKAEIAELLGMRSLPIAFDIRIGVATGEALVGSIGSEFMMSYTVLGETVNLASRLEGASKLYGTRILASADTIAGAGDTVETREIDRVVVLGETRPQTMYEIMGRKGELTPAQHELKARFAEGLAAYRARRWDDARGAFAAALAMSPDDGPSRVFLKRIEGFMSAPLPDDWDGCWRLDQK</sequence>
<reference evidence="1" key="1">
    <citation type="submission" date="2021-01" db="EMBL/GenBank/DDBJ databases">
        <authorList>
            <person name="Sun Q."/>
        </authorList>
    </citation>
    <scope>NUCLEOTIDE SEQUENCE</scope>
    <source>
        <strain evidence="1">YIM B02566</strain>
    </source>
</reference>